<proteinExistence type="predicted"/>
<gene>
    <name evidence="1" type="ORF">CPOL0286_LOCUS16148</name>
</gene>
<name>A0A7S4N1Z4_9EUKA</name>
<sequence length="115" mass="12787">MQRGLSDVQLQEAVAAAGAQQARVIHLESAEGVFGGFESSGEERLFREAIYNALLGGWSATWCCTSWDKPRGTLKFKRPIELPSGSRARGPRNVVDLPEKRDCYWQDRTDCNLAT</sequence>
<accession>A0A7S4N1Z4</accession>
<evidence type="ECO:0000313" key="1">
    <source>
        <dbReference type="EMBL" id="CAE2259134.1"/>
    </source>
</evidence>
<dbReference type="EMBL" id="HBKO01035488">
    <property type="protein sequence ID" value="CAE2259134.1"/>
    <property type="molecule type" value="Transcribed_RNA"/>
</dbReference>
<dbReference type="AlphaFoldDB" id="A0A7S4N1Z4"/>
<reference evidence="1" key="1">
    <citation type="submission" date="2021-01" db="EMBL/GenBank/DDBJ databases">
        <authorList>
            <person name="Corre E."/>
            <person name="Pelletier E."/>
            <person name="Niang G."/>
            <person name="Scheremetjew M."/>
            <person name="Finn R."/>
            <person name="Kale V."/>
            <person name="Holt S."/>
            <person name="Cochrane G."/>
            <person name="Meng A."/>
            <person name="Brown T."/>
            <person name="Cohen L."/>
        </authorList>
    </citation>
    <scope>NUCLEOTIDE SEQUENCE</scope>
    <source>
        <strain evidence="1">UIO037</strain>
    </source>
</reference>
<protein>
    <submittedName>
        <fullName evidence="1">Uncharacterized protein</fullName>
    </submittedName>
</protein>
<organism evidence="1">
    <name type="scientific">Prymnesium polylepis</name>
    <dbReference type="NCBI Taxonomy" id="72548"/>
    <lineage>
        <taxon>Eukaryota</taxon>
        <taxon>Haptista</taxon>
        <taxon>Haptophyta</taxon>
        <taxon>Prymnesiophyceae</taxon>
        <taxon>Prymnesiales</taxon>
        <taxon>Prymnesiaceae</taxon>
        <taxon>Prymnesium</taxon>
    </lineage>
</organism>